<comment type="caution">
    <text evidence="5">The sequence shown here is derived from an EMBL/GenBank/DDBJ whole genome shotgun (WGS) entry which is preliminary data.</text>
</comment>
<dbReference type="PIRSF" id="PIRSF002070">
    <property type="entry name" value="SSB"/>
    <property type="match status" value="1"/>
</dbReference>
<dbReference type="EMBL" id="JYJH01000004">
    <property type="protein sequence ID" value="KJK40254.1"/>
    <property type="molecule type" value="Genomic_DNA"/>
</dbReference>
<keyword evidence="6" id="KW-1185">Reference proteome</keyword>
<keyword evidence="1 2" id="KW-0238">DNA-binding</keyword>
<feature type="compositionally biased region" description="Low complexity" evidence="4">
    <location>
        <begin position="129"/>
        <end position="146"/>
    </location>
</feature>
<comment type="subunit">
    <text evidence="2">Homotetramer.</text>
</comment>
<evidence type="ECO:0000256" key="1">
    <source>
        <dbReference type="ARBA" id="ARBA00023125"/>
    </source>
</evidence>
<dbReference type="NCBIfam" id="TIGR00621">
    <property type="entry name" value="ssb"/>
    <property type="match status" value="1"/>
</dbReference>
<comment type="caution">
    <text evidence="2">Lacks conserved residue(s) required for the propagation of feature annotation.</text>
</comment>
<dbReference type="PATRIC" id="fig|284040.3.peg.4865"/>
<dbReference type="STRING" id="284040.UK15_07860"/>
<dbReference type="Pfam" id="PF00436">
    <property type="entry name" value="SSB"/>
    <property type="match status" value="1"/>
</dbReference>
<protein>
    <recommendedName>
        <fullName evidence="2 3">Single-stranded DNA-binding protein</fullName>
        <shortName evidence="2">SSB</shortName>
    </recommendedName>
</protein>
<sequence>MSLPTMTGVGRLTADPEMSFTQSGKAVANVSLAFNSRRLNAQTQQWEDGDVFFIRGSVWERLAENVVETLAKGMEVMVTGEIRTRSWEKDGQKHERPDLFIRSIAPNLAFAVAQVSKDAASQQNGQGGQRPAQGQQRPQGQTQGRSGPPPQDDPWAVDKAKGYSDEPPF</sequence>
<dbReference type="SUPFAM" id="SSF50249">
    <property type="entry name" value="Nucleic acid-binding proteins"/>
    <property type="match status" value="1"/>
</dbReference>
<dbReference type="HAMAP" id="MF_00984">
    <property type="entry name" value="SSB"/>
    <property type="match status" value="1"/>
</dbReference>
<evidence type="ECO:0000256" key="2">
    <source>
        <dbReference type="HAMAP-Rule" id="MF_00984"/>
    </source>
</evidence>
<dbReference type="Gene3D" id="2.40.50.140">
    <property type="entry name" value="Nucleic acid-binding proteins"/>
    <property type="match status" value="1"/>
</dbReference>
<evidence type="ECO:0000313" key="5">
    <source>
        <dbReference type="EMBL" id="KJK40254.1"/>
    </source>
</evidence>
<dbReference type="InterPro" id="IPR000424">
    <property type="entry name" value="Primosome_PriB/ssb"/>
</dbReference>
<dbReference type="PANTHER" id="PTHR10302">
    <property type="entry name" value="SINGLE-STRANDED DNA-BINDING PROTEIN"/>
    <property type="match status" value="1"/>
</dbReference>
<feature type="compositionally biased region" description="Basic and acidic residues" evidence="4">
    <location>
        <begin position="156"/>
        <end position="169"/>
    </location>
</feature>
<accession>A0A0M2GXK6</accession>
<dbReference type="InterPro" id="IPR012340">
    <property type="entry name" value="NA-bd_OB-fold"/>
</dbReference>
<dbReference type="GO" id="GO:0009295">
    <property type="term" value="C:nucleoid"/>
    <property type="evidence" value="ECO:0007669"/>
    <property type="project" value="TreeGrafter"/>
</dbReference>
<name>A0A0M2GXK6_9ACTN</name>
<evidence type="ECO:0000256" key="4">
    <source>
        <dbReference type="SAM" id="MobiDB-lite"/>
    </source>
</evidence>
<proteinExistence type="inferred from homology"/>
<dbReference type="PANTHER" id="PTHR10302:SF27">
    <property type="entry name" value="SINGLE-STRANDED DNA-BINDING PROTEIN"/>
    <property type="match status" value="1"/>
</dbReference>
<dbReference type="CDD" id="cd04496">
    <property type="entry name" value="SSB_OBF"/>
    <property type="match status" value="1"/>
</dbReference>
<dbReference type="RefSeq" id="WP_031137603.1">
    <property type="nucleotide sequence ID" value="NZ_JYJH01000004.1"/>
</dbReference>
<dbReference type="Proteomes" id="UP000034786">
    <property type="component" value="Unassembled WGS sequence"/>
</dbReference>
<dbReference type="GO" id="GO:0003697">
    <property type="term" value="F:single-stranded DNA binding"/>
    <property type="evidence" value="ECO:0007669"/>
    <property type="project" value="UniProtKB-UniRule"/>
</dbReference>
<dbReference type="GO" id="GO:0006260">
    <property type="term" value="P:DNA replication"/>
    <property type="evidence" value="ECO:0007669"/>
    <property type="project" value="InterPro"/>
</dbReference>
<reference evidence="6" key="1">
    <citation type="submission" date="2015-02" db="EMBL/GenBank/DDBJ databases">
        <authorList>
            <person name="Ju K.-S."/>
            <person name="Doroghazi J.R."/>
            <person name="Metcalf W."/>
        </authorList>
    </citation>
    <scope>NUCLEOTIDE SEQUENCE [LARGE SCALE GENOMIC DNA]</scope>
    <source>
        <strain evidence="6">NRRL B-16380</strain>
    </source>
</reference>
<dbReference type="PROSITE" id="PS50935">
    <property type="entry name" value="SSB"/>
    <property type="match status" value="1"/>
</dbReference>
<evidence type="ECO:0000256" key="3">
    <source>
        <dbReference type="PIRNR" id="PIRNR002070"/>
    </source>
</evidence>
<dbReference type="AlphaFoldDB" id="A0A0M2GXK6"/>
<evidence type="ECO:0000313" key="6">
    <source>
        <dbReference type="Proteomes" id="UP000034786"/>
    </source>
</evidence>
<dbReference type="InterPro" id="IPR011344">
    <property type="entry name" value="ssDNA-bd"/>
</dbReference>
<feature type="region of interest" description="Disordered" evidence="4">
    <location>
        <begin position="115"/>
        <end position="169"/>
    </location>
</feature>
<gene>
    <name evidence="5" type="ORF">UK15_07860</name>
</gene>
<organism evidence="5 6">
    <name type="scientific">Streptomyces variegatus</name>
    <dbReference type="NCBI Taxonomy" id="284040"/>
    <lineage>
        <taxon>Bacteria</taxon>
        <taxon>Bacillati</taxon>
        <taxon>Actinomycetota</taxon>
        <taxon>Actinomycetes</taxon>
        <taxon>Kitasatosporales</taxon>
        <taxon>Streptomycetaceae</taxon>
        <taxon>Streptomyces</taxon>
    </lineage>
</organism>